<dbReference type="EMBL" id="LXQA010604003">
    <property type="protein sequence ID" value="MCI61673.1"/>
    <property type="molecule type" value="Genomic_DNA"/>
</dbReference>
<reference evidence="1 2" key="1">
    <citation type="journal article" date="2018" name="Front. Plant Sci.">
        <title>Red Clover (Trifolium pratense) and Zigzag Clover (T. medium) - A Picture of Genomic Similarities and Differences.</title>
        <authorList>
            <person name="Dluhosova J."/>
            <person name="Istvanek J."/>
            <person name="Nedelnik J."/>
            <person name="Repkova J."/>
        </authorList>
    </citation>
    <scope>NUCLEOTIDE SEQUENCE [LARGE SCALE GENOMIC DNA]</scope>
    <source>
        <strain evidence="2">cv. 10/8</strain>
        <tissue evidence="1">Leaf</tissue>
    </source>
</reference>
<proteinExistence type="predicted"/>
<sequence length="65" mass="7693">HPYLEPLPPRNPPRPAEMDDIFPEEAEVKGERTSYLVACWYARDPTTDGQWRYTTRLSRPYLTLQ</sequence>
<dbReference type="AlphaFoldDB" id="A0A392TKK3"/>
<protein>
    <submittedName>
        <fullName evidence="1">Uncharacterized protein</fullName>
    </submittedName>
</protein>
<comment type="caution">
    <text evidence="1">The sequence shown here is derived from an EMBL/GenBank/DDBJ whole genome shotgun (WGS) entry which is preliminary data.</text>
</comment>
<evidence type="ECO:0000313" key="1">
    <source>
        <dbReference type="EMBL" id="MCI61673.1"/>
    </source>
</evidence>
<organism evidence="1 2">
    <name type="scientific">Trifolium medium</name>
    <dbReference type="NCBI Taxonomy" id="97028"/>
    <lineage>
        <taxon>Eukaryota</taxon>
        <taxon>Viridiplantae</taxon>
        <taxon>Streptophyta</taxon>
        <taxon>Embryophyta</taxon>
        <taxon>Tracheophyta</taxon>
        <taxon>Spermatophyta</taxon>
        <taxon>Magnoliopsida</taxon>
        <taxon>eudicotyledons</taxon>
        <taxon>Gunneridae</taxon>
        <taxon>Pentapetalae</taxon>
        <taxon>rosids</taxon>
        <taxon>fabids</taxon>
        <taxon>Fabales</taxon>
        <taxon>Fabaceae</taxon>
        <taxon>Papilionoideae</taxon>
        <taxon>50 kb inversion clade</taxon>
        <taxon>NPAAA clade</taxon>
        <taxon>Hologalegina</taxon>
        <taxon>IRL clade</taxon>
        <taxon>Trifolieae</taxon>
        <taxon>Trifolium</taxon>
    </lineage>
</organism>
<name>A0A392TKK3_9FABA</name>
<feature type="non-terminal residue" evidence="1">
    <location>
        <position position="1"/>
    </location>
</feature>
<keyword evidence="2" id="KW-1185">Reference proteome</keyword>
<evidence type="ECO:0000313" key="2">
    <source>
        <dbReference type="Proteomes" id="UP000265520"/>
    </source>
</evidence>
<accession>A0A392TKK3</accession>
<dbReference type="Proteomes" id="UP000265520">
    <property type="component" value="Unassembled WGS sequence"/>
</dbReference>